<dbReference type="NCBIfam" id="NF006989">
    <property type="entry name" value="PRK09454.1"/>
    <property type="match status" value="1"/>
</dbReference>
<dbReference type="EMBL" id="CP062176">
    <property type="protein sequence ID" value="WXK38576.1"/>
    <property type="molecule type" value="Genomic_DNA"/>
</dbReference>
<evidence type="ECO:0000313" key="3">
    <source>
        <dbReference type="Proteomes" id="UP001493153"/>
    </source>
</evidence>
<dbReference type="Proteomes" id="UP001493153">
    <property type="component" value="Chromosome"/>
</dbReference>
<name>A0ABZ2PU01_9BURK</name>
<dbReference type="PANTHER" id="PTHR46211">
    <property type="entry name" value="GLYCEROPHOSPHORYL DIESTER PHOSPHODIESTERASE"/>
    <property type="match status" value="1"/>
</dbReference>
<keyword evidence="3" id="KW-1185">Reference proteome</keyword>
<reference evidence="2 3" key="1">
    <citation type="submission" date="2020-09" db="EMBL/GenBank/DDBJ databases">
        <title>Genome sequences of Mycetohabitans spp.</title>
        <authorList>
            <person name="Carter M.E."/>
            <person name="Carpenter S.C.D."/>
            <person name="Bogdanove A.J."/>
        </authorList>
    </citation>
    <scope>NUCLEOTIDE SEQUENCE [LARGE SCALE GENOMIC DNA]</scope>
    <source>
        <strain evidence="2 3">B12</strain>
    </source>
</reference>
<dbReference type="EC" id="3.1.4.46" evidence="2"/>
<gene>
    <name evidence="2" type="primary">ugpQ</name>
    <name evidence="2" type="ORF">IHE29_04495</name>
</gene>
<dbReference type="InterPro" id="IPR017946">
    <property type="entry name" value="PLC-like_Pdiesterase_TIM-brl"/>
</dbReference>
<accession>A0ABZ2PU01</accession>
<dbReference type="CDD" id="cd08562">
    <property type="entry name" value="GDPD_EcUgpQ_like"/>
    <property type="match status" value="1"/>
</dbReference>
<dbReference type="InterPro" id="IPR030395">
    <property type="entry name" value="GP_PDE_dom"/>
</dbReference>
<dbReference type="PANTHER" id="PTHR46211:SF1">
    <property type="entry name" value="GLYCEROPHOSPHODIESTER PHOSPHODIESTERASE, CYTOPLASMIC"/>
    <property type="match status" value="1"/>
</dbReference>
<dbReference type="RefSeq" id="WP_041754155.1">
    <property type="nucleotide sequence ID" value="NZ_CP062176.1"/>
</dbReference>
<evidence type="ECO:0000259" key="1">
    <source>
        <dbReference type="PROSITE" id="PS51704"/>
    </source>
</evidence>
<dbReference type="Pfam" id="PF03009">
    <property type="entry name" value="GDPD"/>
    <property type="match status" value="1"/>
</dbReference>
<dbReference type="PROSITE" id="PS51704">
    <property type="entry name" value="GP_PDE"/>
    <property type="match status" value="1"/>
</dbReference>
<dbReference type="Gene3D" id="3.20.20.190">
    <property type="entry name" value="Phosphatidylinositol (PI) phosphodiesterase"/>
    <property type="match status" value="1"/>
</dbReference>
<dbReference type="GO" id="GO:0008889">
    <property type="term" value="F:glycerophosphodiester phosphodiesterase activity"/>
    <property type="evidence" value="ECO:0007669"/>
    <property type="project" value="UniProtKB-EC"/>
</dbReference>
<evidence type="ECO:0000313" key="2">
    <source>
        <dbReference type="EMBL" id="WXK38576.1"/>
    </source>
</evidence>
<sequence>MVNWPYPRVAAHRGGGTLAPENTLAAIRVGAKLGLKMVEFDAKLSADEVAFLLHDDTVNRTSDGWGAAARKQYAAITRLDAGSWFDGRFSGEWMPTLQQASECCSALGLAVNVEIKPCPGRETLTGHIVAGEVARWWKGTTPPALLSSFSLEALCGARDAAAHLPRGWLVGAVPVNWREHARALGCVSLHVDHRQLTAARIAQISEAGLRILAYTVNTPERARELVEWGVDTICTDRIDLIGADFFG</sequence>
<feature type="domain" description="GP-PDE" evidence="1">
    <location>
        <begin position="7"/>
        <end position="245"/>
    </location>
</feature>
<proteinExistence type="predicted"/>
<protein>
    <submittedName>
        <fullName evidence="2">Glycerophosphodiester phosphodiesterase</fullName>
        <ecNumber evidence="2">3.1.4.46</ecNumber>
    </submittedName>
</protein>
<keyword evidence="2" id="KW-0378">Hydrolase</keyword>
<dbReference type="SUPFAM" id="SSF51695">
    <property type="entry name" value="PLC-like phosphodiesterases"/>
    <property type="match status" value="1"/>
</dbReference>
<organism evidence="2 3">
    <name type="scientific">Mycetohabitans rhizoxinica</name>
    <dbReference type="NCBI Taxonomy" id="412963"/>
    <lineage>
        <taxon>Bacteria</taxon>
        <taxon>Pseudomonadati</taxon>
        <taxon>Pseudomonadota</taxon>
        <taxon>Betaproteobacteria</taxon>
        <taxon>Burkholderiales</taxon>
        <taxon>Burkholderiaceae</taxon>
        <taxon>Mycetohabitans</taxon>
    </lineage>
</organism>